<evidence type="ECO:0000313" key="2">
    <source>
        <dbReference type="EMBL" id="CAJ1379973.1"/>
    </source>
</evidence>
<reference evidence="2" key="1">
    <citation type="submission" date="2023-08" db="EMBL/GenBank/DDBJ databases">
        <authorList>
            <person name="Chen Y."/>
            <person name="Shah S."/>
            <person name="Dougan E. K."/>
            <person name="Thang M."/>
            <person name="Chan C."/>
        </authorList>
    </citation>
    <scope>NUCLEOTIDE SEQUENCE</scope>
</reference>
<comment type="caution">
    <text evidence="2">The sequence shown here is derived from an EMBL/GenBank/DDBJ whole genome shotgun (WGS) entry which is preliminary data.</text>
</comment>
<gene>
    <name evidence="2" type="ORF">EVOR1521_LOCUS8052</name>
</gene>
<feature type="region of interest" description="Disordered" evidence="1">
    <location>
        <begin position="87"/>
        <end position="108"/>
    </location>
</feature>
<protein>
    <submittedName>
        <fullName evidence="2">Uncharacterized protein</fullName>
    </submittedName>
</protein>
<dbReference type="Proteomes" id="UP001178507">
    <property type="component" value="Unassembled WGS sequence"/>
</dbReference>
<evidence type="ECO:0000313" key="3">
    <source>
        <dbReference type="Proteomes" id="UP001178507"/>
    </source>
</evidence>
<sequence>MLYGLSSGVACLLLLALQGLVTFLYLHHGLPARSNVVQGPFALRAQEPLVVQTVPLHLHSFGAAPPSPPAPARVALRAVRGARGAAEQVAAKPAPAPAWRGASNGSAPEKPCWYQEEATRGTGMTWSFGPPLRLRMRLAGFGALGLEVANTGRKSGARVEVALAGHALPSIAPGETCHLVLAFRDLELGAASLELLDLRSQVQVFAHHCPKKVEGPPLEVLGLAGLTPLCREGQQVWVGWSGCSASGHDWC</sequence>
<keyword evidence="3" id="KW-1185">Reference proteome</keyword>
<dbReference type="AlphaFoldDB" id="A0AA36I4A9"/>
<proteinExistence type="predicted"/>
<organism evidence="2 3">
    <name type="scientific">Effrenium voratum</name>
    <dbReference type="NCBI Taxonomy" id="2562239"/>
    <lineage>
        <taxon>Eukaryota</taxon>
        <taxon>Sar</taxon>
        <taxon>Alveolata</taxon>
        <taxon>Dinophyceae</taxon>
        <taxon>Suessiales</taxon>
        <taxon>Symbiodiniaceae</taxon>
        <taxon>Effrenium</taxon>
    </lineage>
</organism>
<dbReference type="EMBL" id="CAUJNA010000669">
    <property type="protein sequence ID" value="CAJ1379973.1"/>
    <property type="molecule type" value="Genomic_DNA"/>
</dbReference>
<accession>A0AA36I4A9</accession>
<evidence type="ECO:0000256" key="1">
    <source>
        <dbReference type="SAM" id="MobiDB-lite"/>
    </source>
</evidence>
<name>A0AA36I4A9_9DINO</name>
<feature type="compositionally biased region" description="Low complexity" evidence="1">
    <location>
        <begin position="87"/>
        <end position="102"/>
    </location>
</feature>